<feature type="transmembrane region" description="Helical" evidence="7">
    <location>
        <begin position="403"/>
        <end position="420"/>
    </location>
</feature>
<evidence type="ECO:0000256" key="6">
    <source>
        <dbReference type="SAM" id="MobiDB-lite"/>
    </source>
</evidence>
<organism evidence="8 9">
    <name type="scientific">Paenarthrobacter ilicis</name>
    <dbReference type="NCBI Taxonomy" id="43665"/>
    <lineage>
        <taxon>Bacteria</taxon>
        <taxon>Bacillati</taxon>
        <taxon>Actinomycetota</taxon>
        <taxon>Actinomycetes</taxon>
        <taxon>Micrococcales</taxon>
        <taxon>Micrococcaceae</taxon>
        <taxon>Paenarthrobacter</taxon>
    </lineage>
</organism>
<proteinExistence type="predicted"/>
<accession>A0ABX0TG62</accession>
<gene>
    <name evidence="8" type="ORF">FHR86_001829</name>
</gene>
<evidence type="ECO:0000256" key="3">
    <source>
        <dbReference type="ARBA" id="ARBA00022692"/>
    </source>
</evidence>
<dbReference type="RefSeq" id="WP_167265315.1">
    <property type="nucleotide sequence ID" value="NZ_BAAAVO010000013.1"/>
</dbReference>
<name>A0ABX0TG62_9MICC</name>
<evidence type="ECO:0000313" key="9">
    <source>
        <dbReference type="Proteomes" id="UP000802392"/>
    </source>
</evidence>
<keyword evidence="9" id="KW-1185">Reference proteome</keyword>
<evidence type="ECO:0000256" key="7">
    <source>
        <dbReference type="SAM" id="Phobius"/>
    </source>
</evidence>
<feature type="transmembrane region" description="Helical" evidence="7">
    <location>
        <begin position="119"/>
        <end position="142"/>
    </location>
</feature>
<reference evidence="8 9" key="1">
    <citation type="submission" date="2020-03" db="EMBL/GenBank/DDBJ databases">
        <title>Genomic Encyclopedia of Type Strains, Phase III (KMG-III): the genomes of soil and plant-associated and newly described type strains.</title>
        <authorList>
            <person name="Whitman W."/>
        </authorList>
    </citation>
    <scope>NUCLEOTIDE SEQUENCE [LARGE SCALE GENOMIC DNA]</scope>
    <source>
        <strain evidence="8 9">CECT 4207</strain>
    </source>
</reference>
<feature type="region of interest" description="Disordered" evidence="6">
    <location>
        <begin position="430"/>
        <end position="462"/>
    </location>
</feature>
<evidence type="ECO:0000256" key="5">
    <source>
        <dbReference type="ARBA" id="ARBA00023136"/>
    </source>
</evidence>
<evidence type="ECO:0000313" key="8">
    <source>
        <dbReference type="EMBL" id="NIJ01508.1"/>
    </source>
</evidence>
<dbReference type="CDD" id="cd06173">
    <property type="entry name" value="MFS_MefA_like"/>
    <property type="match status" value="1"/>
</dbReference>
<dbReference type="InterPro" id="IPR036259">
    <property type="entry name" value="MFS_trans_sf"/>
</dbReference>
<feature type="transmembrane region" description="Helical" evidence="7">
    <location>
        <begin position="170"/>
        <end position="195"/>
    </location>
</feature>
<comment type="caution">
    <text evidence="8">The sequence shown here is derived from an EMBL/GenBank/DDBJ whole genome shotgun (WGS) entry which is preliminary data.</text>
</comment>
<feature type="transmembrane region" description="Helical" evidence="7">
    <location>
        <begin position="245"/>
        <end position="270"/>
    </location>
</feature>
<comment type="subcellular location">
    <subcellularLocation>
        <location evidence="1">Cell membrane</location>
        <topology evidence="1">Multi-pass membrane protein</topology>
    </subcellularLocation>
</comment>
<dbReference type="PANTHER" id="PTHR23513:SF6">
    <property type="entry name" value="MAJOR FACILITATOR SUPERFAMILY ASSOCIATED DOMAIN-CONTAINING PROTEIN"/>
    <property type="match status" value="1"/>
</dbReference>
<dbReference type="PANTHER" id="PTHR23513">
    <property type="entry name" value="INTEGRAL MEMBRANE EFFLUX PROTEIN-RELATED"/>
    <property type="match status" value="1"/>
</dbReference>
<dbReference type="SUPFAM" id="SSF103473">
    <property type="entry name" value="MFS general substrate transporter"/>
    <property type="match status" value="1"/>
</dbReference>
<dbReference type="InterPro" id="IPR011701">
    <property type="entry name" value="MFS"/>
</dbReference>
<feature type="transmembrane region" description="Helical" evidence="7">
    <location>
        <begin position="377"/>
        <end position="397"/>
    </location>
</feature>
<sequence length="462" mass="48369">MPEATQTSDASSGTSRTPGLARTGFYRLWVGDFVSNAGSAMMAFAVPVIGVTFLKLDAAQVSWVVAAGLSAPLFISLSAGVIADRSRRRVLLHLCNAGRFVVFAALLALMLAGSLNWQLLAIALFLVGVLTLLYESSMAAAVPSVVPRPLLIRANSWIEGGLSVTESGGAAVAGIIITVLGAPFIVAANALSYVFSSLMLIRLPLDRASAEQAETVEPEHGVLRRHLHDIRLGFSLLWKQTPQRVVLLAATAYNFFDSWILAVFAVYALTVLGMNPALLGLVFVIPAVVGILGSAVTDRLTQRAHLGQVLTVSFSVIAVAGLCLPLTATAHGIGAAIITTIVFAVFELCIVVNMIIGRSMRQALFPERHLSKIAGTARFVSWGVDPIGALAGGAVAALAGTQVSVIAGSCGFVVGALICLSSRQLREFRRLPDDHGGPDSGTNQDKGTRQGDGAQPKPLPAS</sequence>
<feature type="transmembrane region" description="Helical" evidence="7">
    <location>
        <begin position="89"/>
        <end position="112"/>
    </location>
</feature>
<evidence type="ECO:0000256" key="4">
    <source>
        <dbReference type="ARBA" id="ARBA00022989"/>
    </source>
</evidence>
<feature type="transmembrane region" description="Helical" evidence="7">
    <location>
        <begin position="33"/>
        <end position="54"/>
    </location>
</feature>
<dbReference type="Pfam" id="PF07690">
    <property type="entry name" value="MFS_1"/>
    <property type="match status" value="1"/>
</dbReference>
<evidence type="ECO:0000256" key="1">
    <source>
        <dbReference type="ARBA" id="ARBA00004651"/>
    </source>
</evidence>
<feature type="transmembrane region" description="Helical" evidence="7">
    <location>
        <begin position="276"/>
        <end position="297"/>
    </location>
</feature>
<keyword evidence="3 7" id="KW-0812">Transmembrane</keyword>
<dbReference type="Proteomes" id="UP000802392">
    <property type="component" value="Unassembled WGS sequence"/>
</dbReference>
<evidence type="ECO:0000256" key="2">
    <source>
        <dbReference type="ARBA" id="ARBA00022475"/>
    </source>
</evidence>
<keyword evidence="5 7" id="KW-0472">Membrane</keyword>
<dbReference type="EMBL" id="JAAOZD010000003">
    <property type="protein sequence ID" value="NIJ01508.1"/>
    <property type="molecule type" value="Genomic_DNA"/>
</dbReference>
<feature type="transmembrane region" description="Helical" evidence="7">
    <location>
        <begin position="61"/>
        <end position="83"/>
    </location>
</feature>
<keyword evidence="4 7" id="KW-1133">Transmembrane helix</keyword>
<feature type="transmembrane region" description="Helical" evidence="7">
    <location>
        <begin position="333"/>
        <end position="356"/>
    </location>
</feature>
<feature type="transmembrane region" description="Helical" evidence="7">
    <location>
        <begin position="309"/>
        <end position="327"/>
    </location>
</feature>
<keyword evidence="2" id="KW-1003">Cell membrane</keyword>
<dbReference type="Gene3D" id="1.20.1250.20">
    <property type="entry name" value="MFS general substrate transporter like domains"/>
    <property type="match status" value="1"/>
</dbReference>
<protein>
    <submittedName>
        <fullName evidence="8">MFS family permease</fullName>
    </submittedName>
</protein>